<dbReference type="Gene3D" id="1.10.1370.30">
    <property type="match status" value="1"/>
</dbReference>
<dbReference type="PANTHER" id="PTHR34217">
    <property type="entry name" value="METAL-DEPENDENT CARBOXYPEPTIDASE"/>
    <property type="match status" value="1"/>
</dbReference>
<dbReference type="PRINTS" id="PR00998">
    <property type="entry name" value="CRBOXYPTASET"/>
</dbReference>
<evidence type="ECO:0000256" key="8">
    <source>
        <dbReference type="PIRNR" id="PIRNR006615"/>
    </source>
</evidence>
<dbReference type="STRING" id="1307761.L21SP2_0340"/>
<keyword evidence="2 8" id="KW-0645">Protease</keyword>
<evidence type="ECO:0000256" key="10">
    <source>
        <dbReference type="PIRSR" id="PIRSR006615-2"/>
    </source>
</evidence>
<dbReference type="KEGG" id="slr:L21SP2_0340"/>
<reference evidence="11 12" key="1">
    <citation type="journal article" date="2015" name="Stand. Genomic Sci.">
        <title>Complete genome sequence and description of Salinispira pacifica gen. nov., sp. nov., a novel spirochaete isolated form a hypersaline microbial mat.</title>
        <authorList>
            <person name="Ben Hania W."/>
            <person name="Joseph M."/>
            <person name="Schumann P."/>
            <person name="Bunk B."/>
            <person name="Fiebig A."/>
            <person name="Sproer C."/>
            <person name="Klenk H.P."/>
            <person name="Fardeau M.L."/>
            <person name="Spring S."/>
        </authorList>
    </citation>
    <scope>NUCLEOTIDE SEQUENCE [LARGE SCALE GENOMIC DNA]</scope>
    <source>
        <strain evidence="11 12">L21-RPul-D2</strain>
    </source>
</reference>
<dbReference type="EMBL" id="CP006939">
    <property type="protein sequence ID" value="AHC13776.1"/>
    <property type="molecule type" value="Genomic_DNA"/>
</dbReference>
<dbReference type="GO" id="GO:0008270">
    <property type="term" value="F:zinc ion binding"/>
    <property type="evidence" value="ECO:0007669"/>
    <property type="project" value="UniProtKB-ARBA"/>
</dbReference>
<keyword evidence="5 8" id="KW-0482">Metalloprotease</keyword>
<sequence length="505" mass="58110">MDRLLEIGKDIKTWSGIGALLGWDQETYMPEKAVDERSRQQAALSSLVHEKMTSGEIGELLEDLGADDDNPMGDESRCADLSRTERAFIRYVHRSYRKETRLPGRLVKELSETRSKSQSVWAKARQENDFKSFQPWLEKLIDLKLETAEAYGYDDNPYDPLLDDYEPDMKTSEVQRVFSDLKADLVPLVKAIAESKQVDNSFLTKHYPAKLQEEFGYKVLEKLNYPMDRGRLDVTAHPFTTELGSDDIRITTRYMEDFFNSSLYSIIHEAGHGLYELGMGDDIRGNLLAGGTSLGIHESQSRTWENLVGRSREFWEYFLPSLKSMFPENLDGVDVEAMWRGVNKVEPSFIRVEADEVTYSLHVMLRFELEQKLINRKLAVKDLPEAWNEGMRELLGIVPERDSDGVLQDVHWSFGLFGYFPTYALGNLYGSQFWNTMVKDIPDVYTQMASGDFTRILAWLREHIHQYGSSKTAGELAMDITGEPLNARYFVDYLNSKYKTVYKLD</sequence>
<feature type="active site" description="Proton donor/acceptor" evidence="10">
    <location>
        <position position="269"/>
    </location>
</feature>
<dbReference type="SUPFAM" id="SSF55486">
    <property type="entry name" value="Metalloproteases ('zincins'), catalytic domain"/>
    <property type="match status" value="1"/>
</dbReference>
<dbReference type="PIRSF" id="PIRSF006615">
    <property type="entry name" value="Zn_crbxpep_Taq"/>
    <property type="match status" value="1"/>
</dbReference>
<keyword evidence="1 8" id="KW-0121">Carboxypeptidase</keyword>
<evidence type="ECO:0000256" key="7">
    <source>
        <dbReference type="ARBA" id="ARBA00061580"/>
    </source>
</evidence>
<comment type="function">
    <text evidence="8">Broad specificity carboxypetidase that releases amino acids sequentially from the C-terminus, including neutral, aromatic, polar and basic residues.</text>
</comment>
<evidence type="ECO:0000313" key="11">
    <source>
        <dbReference type="EMBL" id="AHC13776.1"/>
    </source>
</evidence>
<evidence type="ECO:0000256" key="9">
    <source>
        <dbReference type="PIRSR" id="PIRSR006615-1"/>
    </source>
</evidence>
<keyword evidence="12" id="KW-1185">Reference proteome</keyword>
<keyword evidence="4 8" id="KW-0378">Hydrolase</keyword>
<dbReference type="InterPro" id="IPR001333">
    <property type="entry name" value="Peptidase_M32_Taq"/>
</dbReference>
<evidence type="ECO:0000256" key="4">
    <source>
        <dbReference type="ARBA" id="ARBA00022801"/>
    </source>
</evidence>
<dbReference type="PROSITE" id="PS52034">
    <property type="entry name" value="PEPTIDASE_M32"/>
    <property type="match status" value="1"/>
</dbReference>
<dbReference type="FunFam" id="1.10.1370.30:FF:000003">
    <property type="entry name" value="Thermostable carboxypeptidase 1"/>
    <property type="match status" value="1"/>
</dbReference>
<dbReference type="PATRIC" id="fig|1307761.3.peg.341"/>
<dbReference type="CDD" id="cd06460">
    <property type="entry name" value="M32_Taq"/>
    <property type="match status" value="1"/>
</dbReference>
<evidence type="ECO:0000256" key="5">
    <source>
        <dbReference type="ARBA" id="ARBA00023049"/>
    </source>
</evidence>
<dbReference type="Pfam" id="PF02074">
    <property type="entry name" value="Peptidase_M32"/>
    <property type="match status" value="1"/>
</dbReference>
<dbReference type="HOGENOM" id="CLU_032916_1_1_12"/>
<dbReference type="AlphaFoldDB" id="V5WF26"/>
<feature type="binding site" evidence="9">
    <location>
        <position position="268"/>
    </location>
    <ligand>
        <name>Zn(2+)</name>
        <dbReference type="ChEBI" id="CHEBI:29105"/>
        <note>catalytic</note>
    </ligand>
</feature>
<keyword evidence="3 8" id="KW-0479">Metal-binding</keyword>
<evidence type="ECO:0000256" key="2">
    <source>
        <dbReference type="ARBA" id="ARBA00022670"/>
    </source>
</evidence>
<accession>V5WF26</accession>
<evidence type="ECO:0000256" key="6">
    <source>
        <dbReference type="ARBA" id="ARBA00052755"/>
    </source>
</evidence>
<evidence type="ECO:0000256" key="1">
    <source>
        <dbReference type="ARBA" id="ARBA00022645"/>
    </source>
</evidence>
<dbReference type="EC" id="3.4.17.19" evidence="8"/>
<organism evidence="11 12">
    <name type="scientific">Salinispira pacifica</name>
    <dbReference type="NCBI Taxonomy" id="1307761"/>
    <lineage>
        <taxon>Bacteria</taxon>
        <taxon>Pseudomonadati</taxon>
        <taxon>Spirochaetota</taxon>
        <taxon>Spirochaetia</taxon>
        <taxon>Spirochaetales</taxon>
        <taxon>Spirochaetaceae</taxon>
        <taxon>Salinispira</taxon>
    </lineage>
</organism>
<protein>
    <recommendedName>
        <fullName evidence="8">Metal-dependent carboxypeptidase</fullName>
        <ecNumber evidence="8">3.4.17.19</ecNumber>
    </recommendedName>
</protein>
<evidence type="ECO:0000313" key="12">
    <source>
        <dbReference type="Proteomes" id="UP000018680"/>
    </source>
</evidence>
<dbReference type="eggNOG" id="COG2317">
    <property type="taxonomic scope" value="Bacteria"/>
</dbReference>
<comment type="cofactor">
    <cofactor evidence="9">
        <name>Zn(2+)</name>
        <dbReference type="ChEBI" id="CHEBI:29105"/>
    </cofactor>
    <text evidence="9">Binds 1 zinc ion per subunit.</text>
</comment>
<dbReference type="GO" id="GO:0006508">
    <property type="term" value="P:proteolysis"/>
    <property type="evidence" value="ECO:0007669"/>
    <property type="project" value="UniProtKB-UniRule"/>
</dbReference>
<name>V5WF26_9SPIO</name>
<evidence type="ECO:0000256" key="3">
    <source>
        <dbReference type="ARBA" id="ARBA00022723"/>
    </source>
</evidence>
<comment type="similarity">
    <text evidence="7 8">Belongs to the peptidase M32 family.</text>
</comment>
<dbReference type="PANTHER" id="PTHR34217:SF1">
    <property type="entry name" value="CARBOXYPEPTIDASE 1"/>
    <property type="match status" value="1"/>
</dbReference>
<keyword evidence="9" id="KW-0862">Zinc</keyword>
<dbReference type="Proteomes" id="UP000018680">
    <property type="component" value="Chromosome"/>
</dbReference>
<feature type="binding site" evidence="9">
    <location>
        <position position="272"/>
    </location>
    <ligand>
        <name>Zn(2+)</name>
        <dbReference type="ChEBI" id="CHEBI:29105"/>
        <note>catalytic</note>
    </ligand>
</feature>
<comment type="catalytic activity">
    <reaction evidence="6 8">
        <text>Release of a C-terminal amino acid with broad specificity, except for -Pro.</text>
        <dbReference type="EC" id="3.4.17.19"/>
    </reaction>
</comment>
<proteinExistence type="inferred from homology"/>
<gene>
    <name evidence="11" type="ORF">L21SP2_0340</name>
</gene>
<dbReference type="GO" id="GO:0004181">
    <property type="term" value="F:metallocarboxypeptidase activity"/>
    <property type="evidence" value="ECO:0007669"/>
    <property type="project" value="UniProtKB-UniRule"/>
</dbReference>
<feature type="binding site" evidence="9">
    <location>
        <position position="298"/>
    </location>
    <ligand>
        <name>Zn(2+)</name>
        <dbReference type="ChEBI" id="CHEBI:29105"/>
        <note>catalytic</note>
    </ligand>
</feature>